<sequence length="374" mass="39865">MDGQFSSLSSMRTLSLLLCLAVCISTLPGEGAQELTTPGSGLEAPCDGDSCPRHKKSATLVPSFTKTTATTTTTHRTKPPTTTHPANHTTTHPTNHTTTHPANHTTTHHTTPPTTSHPANHTTTHHTTPPTTTHPANHTTSHPANHTTSHPANHTTVHTTPHLTTAGPPGPPDVAVGNYSVRNGSDVCLRVQSGLQIWVQYENGSKAQLWGAFAIQPNRTKVSGKCSDESATMELTFAQGSLNFTFVKNKTQNSVYLHEVGVSLTIQFPGARQRQFTVQNANLREFEARMGHSYQCQNRSVALGPAFHLDALHERIQAFALPAGGFGEVPCLKIVISKGLGLAIVAGSLMGTDPAPSLGGEWGRGLAPLEGRRL</sequence>
<keyword evidence="3 10" id="KW-0732">Signal</keyword>
<keyword evidence="8" id="KW-1015">Disulfide bond</keyword>
<dbReference type="PANTHER" id="PTHR11506">
    <property type="entry name" value="LYSOSOME-ASSOCIATED MEMBRANE GLYCOPROTEIN"/>
    <property type="match status" value="1"/>
</dbReference>
<evidence type="ECO:0000256" key="10">
    <source>
        <dbReference type="SAM" id="SignalP"/>
    </source>
</evidence>
<keyword evidence="2 8" id="KW-0812">Transmembrane</keyword>
<dbReference type="Pfam" id="PF01299">
    <property type="entry name" value="Lamp2-like_luminal"/>
    <property type="match status" value="1"/>
</dbReference>
<evidence type="ECO:0000313" key="13">
    <source>
        <dbReference type="Proteomes" id="UP000694380"/>
    </source>
</evidence>
<evidence type="ECO:0000256" key="2">
    <source>
        <dbReference type="ARBA" id="ARBA00022692"/>
    </source>
</evidence>
<reference evidence="12" key="1">
    <citation type="submission" date="2025-08" db="UniProtKB">
        <authorList>
            <consortium name="Ensembl"/>
        </authorList>
    </citation>
    <scope>IDENTIFICATION</scope>
</reference>
<dbReference type="PROSITE" id="PS51407">
    <property type="entry name" value="LAMP_3"/>
    <property type="match status" value="1"/>
</dbReference>
<keyword evidence="7" id="KW-0325">Glycoprotein</keyword>
<reference evidence="12" key="2">
    <citation type="submission" date="2025-09" db="UniProtKB">
        <authorList>
            <consortium name="Ensembl"/>
        </authorList>
    </citation>
    <scope>IDENTIFICATION</scope>
</reference>
<feature type="chain" id="PRO_5034513228" evidence="10">
    <location>
        <begin position="32"/>
        <end position="374"/>
    </location>
</feature>
<organism evidence="12 13">
    <name type="scientific">Chrysemys picta bellii</name>
    <name type="common">Western painted turtle</name>
    <name type="synonym">Emys bellii</name>
    <dbReference type="NCBI Taxonomy" id="8478"/>
    <lineage>
        <taxon>Eukaryota</taxon>
        <taxon>Metazoa</taxon>
        <taxon>Chordata</taxon>
        <taxon>Craniata</taxon>
        <taxon>Vertebrata</taxon>
        <taxon>Euteleostomi</taxon>
        <taxon>Archelosauria</taxon>
        <taxon>Testudinata</taxon>
        <taxon>Testudines</taxon>
        <taxon>Cryptodira</taxon>
        <taxon>Durocryptodira</taxon>
        <taxon>Testudinoidea</taxon>
        <taxon>Emydidae</taxon>
        <taxon>Chrysemys</taxon>
    </lineage>
</organism>
<feature type="compositionally biased region" description="Low complexity" evidence="9">
    <location>
        <begin position="154"/>
        <end position="167"/>
    </location>
</feature>
<keyword evidence="4" id="KW-0967">Endosome</keyword>
<evidence type="ECO:0000256" key="4">
    <source>
        <dbReference type="ARBA" id="ARBA00022753"/>
    </source>
</evidence>
<feature type="compositionally biased region" description="Low complexity" evidence="9">
    <location>
        <begin position="65"/>
        <end position="144"/>
    </location>
</feature>
<dbReference type="PANTHER" id="PTHR11506:SF2">
    <property type="entry name" value="MACROSIALIN"/>
    <property type="match status" value="1"/>
</dbReference>
<comment type="subcellular location">
    <subcellularLocation>
        <location evidence="1">Endosome membrane</location>
        <topology evidence="1">Single-pass type I membrane protein</topology>
    </subcellularLocation>
    <subcellularLocation>
        <location evidence="8">Lysosome membrane</location>
        <topology evidence="8">Single-pass type I membrane protein</topology>
    </subcellularLocation>
</comment>
<evidence type="ECO:0000259" key="11">
    <source>
        <dbReference type="Pfam" id="PF01299"/>
    </source>
</evidence>
<name>A0A8C3FAJ1_CHRPI</name>
<dbReference type="AlphaFoldDB" id="A0A8C3FAJ1"/>
<evidence type="ECO:0000256" key="1">
    <source>
        <dbReference type="ARBA" id="ARBA00004530"/>
    </source>
</evidence>
<dbReference type="GO" id="GO:0031902">
    <property type="term" value="C:late endosome membrane"/>
    <property type="evidence" value="ECO:0007669"/>
    <property type="project" value="TreeGrafter"/>
</dbReference>
<dbReference type="GeneTree" id="ENSGT00950000182899"/>
<evidence type="ECO:0000256" key="9">
    <source>
        <dbReference type="SAM" id="MobiDB-lite"/>
    </source>
</evidence>
<keyword evidence="8" id="KW-0458">Lysosome</keyword>
<dbReference type="PRINTS" id="PR00336">
    <property type="entry name" value="LYSASSOCTDMP"/>
</dbReference>
<feature type="domain" description="Lysosome-associated membrane glycoprotein 2-like luminal" evidence="11">
    <location>
        <begin position="175"/>
        <end position="321"/>
    </location>
</feature>
<dbReference type="InterPro" id="IPR048528">
    <property type="entry name" value="Lamp2-like_luminal"/>
</dbReference>
<evidence type="ECO:0000256" key="5">
    <source>
        <dbReference type="ARBA" id="ARBA00022989"/>
    </source>
</evidence>
<comment type="similarity">
    <text evidence="8">Belongs to the LAMP family.</text>
</comment>
<dbReference type="GO" id="GO:0005886">
    <property type="term" value="C:plasma membrane"/>
    <property type="evidence" value="ECO:0007669"/>
    <property type="project" value="TreeGrafter"/>
</dbReference>
<keyword evidence="13" id="KW-1185">Reference proteome</keyword>
<keyword evidence="6 8" id="KW-0472">Membrane</keyword>
<proteinExistence type="inferred from homology"/>
<dbReference type="GO" id="GO:0005765">
    <property type="term" value="C:lysosomal membrane"/>
    <property type="evidence" value="ECO:0007669"/>
    <property type="project" value="UniProtKB-SubCell"/>
</dbReference>
<feature type="region of interest" description="Disordered" evidence="9">
    <location>
        <begin position="34"/>
        <end position="178"/>
    </location>
</feature>
<evidence type="ECO:0000256" key="6">
    <source>
        <dbReference type="ARBA" id="ARBA00023136"/>
    </source>
</evidence>
<protein>
    <submittedName>
        <fullName evidence="12">CD68 molecule</fullName>
    </submittedName>
</protein>
<evidence type="ECO:0000256" key="3">
    <source>
        <dbReference type="ARBA" id="ARBA00022729"/>
    </source>
</evidence>
<gene>
    <name evidence="12" type="primary">CD68</name>
</gene>
<accession>A0A8C3FAJ1</accession>
<keyword evidence="5" id="KW-1133">Transmembrane helix</keyword>
<dbReference type="Proteomes" id="UP000694380">
    <property type="component" value="Unplaced"/>
</dbReference>
<dbReference type="InterPro" id="IPR002000">
    <property type="entry name" value="Lysosome-assoc_membr_glycop"/>
</dbReference>
<dbReference type="Ensembl" id="ENSCPBT00000007170.1">
    <property type="protein sequence ID" value="ENSCPBP00000005908.1"/>
    <property type="gene ID" value="ENSCPBG00000004722.1"/>
</dbReference>
<evidence type="ECO:0000313" key="12">
    <source>
        <dbReference type="Ensembl" id="ENSCPBP00000005908.1"/>
    </source>
</evidence>
<comment type="caution">
    <text evidence="8">Lacks conserved residue(s) required for the propagation of feature annotation.</text>
</comment>
<dbReference type="Gene3D" id="2.40.160.110">
    <property type="match status" value="1"/>
</dbReference>
<feature type="signal peptide" evidence="10">
    <location>
        <begin position="1"/>
        <end position="31"/>
    </location>
</feature>
<feature type="disulfide bond" evidence="8">
    <location>
        <begin position="188"/>
        <end position="226"/>
    </location>
</feature>
<evidence type="ECO:0000256" key="7">
    <source>
        <dbReference type="ARBA" id="ARBA00023180"/>
    </source>
</evidence>
<dbReference type="GO" id="GO:0072594">
    <property type="term" value="P:establishment of protein localization to organelle"/>
    <property type="evidence" value="ECO:0007669"/>
    <property type="project" value="TreeGrafter"/>
</dbReference>
<evidence type="ECO:0000256" key="8">
    <source>
        <dbReference type="PROSITE-ProRule" id="PRU00740"/>
    </source>
</evidence>